<dbReference type="Proteomes" id="UP001219525">
    <property type="component" value="Unassembled WGS sequence"/>
</dbReference>
<organism evidence="2 3">
    <name type="scientific">Mycena pura</name>
    <dbReference type="NCBI Taxonomy" id="153505"/>
    <lineage>
        <taxon>Eukaryota</taxon>
        <taxon>Fungi</taxon>
        <taxon>Dikarya</taxon>
        <taxon>Basidiomycota</taxon>
        <taxon>Agaricomycotina</taxon>
        <taxon>Agaricomycetes</taxon>
        <taxon>Agaricomycetidae</taxon>
        <taxon>Agaricales</taxon>
        <taxon>Marasmiineae</taxon>
        <taxon>Mycenaceae</taxon>
        <taxon>Mycena</taxon>
    </lineage>
</organism>
<feature type="compositionally biased region" description="Low complexity" evidence="1">
    <location>
        <begin position="59"/>
        <end position="68"/>
    </location>
</feature>
<reference evidence="2" key="1">
    <citation type="submission" date="2023-03" db="EMBL/GenBank/DDBJ databases">
        <title>Massive genome expansion in bonnet fungi (Mycena s.s.) driven by repeated elements and novel gene families across ecological guilds.</title>
        <authorList>
            <consortium name="Lawrence Berkeley National Laboratory"/>
            <person name="Harder C.B."/>
            <person name="Miyauchi S."/>
            <person name="Viragh M."/>
            <person name="Kuo A."/>
            <person name="Thoen E."/>
            <person name="Andreopoulos B."/>
            <person name="Lu D."/>
            <person name="Skrede I."/>
            <person name="Drula E."/>
            <person name="Henrissat B."/>
            <person name="Morin E."/>
            <person name="Kohler A."/>
            <person name="Barry K."/>
            <person name="LaButti K."/>
            <person name="Morin E."/>
            <person name="Salamov A."/>
            <person name="Lipzen A."/>
            <person name="Mereny Z."/>
            <person name="Hegedus B."/>
            <person name="Baldrian P."/>
            <person name="Stursova M."/>
            <person name="Weitz H."/>
            <person name="Taylor A."/>
            <person name="Grigoriev I.V."/>
            <person name="Nagy L.G."/>
            <person name="Martin F."/>
            <person name="Kauserud H."/>
        </authorList>
    </citation>
    <scope>NUCLEOTIDE SEQUENCE</scope>
    <source>
        <strain evidence="2">9144</strain>
    </source>
</reference>
<sequence length="142" mass="15070">MDLSLNFCDHIPRPSKKPQFIGVAAVALHGGAPRRRRAANGLQDANQRHGASHRGGAGRHQAAARGGTAQRCTATAQGGSAWVAGWQCMILALRERCRAGARGVAGQRWRCADSAGRGREVSQGSGGAGRRGQCRDRQRRHA</sequence>
<accession>A0AAD6YH12</accession>
<evidence type="ECO:0000256" key="1">
    <source>
        <dbReference type="SAM" id="MobiDB-lite"/>
    </source>
</evidence>
<evidence type="ECO:0000313" key="2">
    <source>
        <dbReference type="EMBL" id="KAJ7213128.1"/>
    </source>
</evidence>
<comment type="caution">
    <text evidence="2">The sequence shown here is derived from an EMBL/GenBank/DDBJ whole genome shotgun (WGS) entry which is preliminary data.</text>
</comment>
<dbReference type="EMBL" id="JARJCW010000022">
    <property type="protein sequence ID" value="KAJ7213128.1"/>
    <property type="molecule type" value="Genomic_DNA"/>
</dbReference>
<feature type="region of interest" description="Disordered" evidence="1">
    <location>
        <begin position="107"/>
        <end position="142"/>
    </location>
</feature>
<evidence type="ECO:0000313" key="3">
    <source>
        <dbReference type="Proteomes" id="UP001219525"/>
    </source>
</evidence>
<proteinExistence type="predicted"/>
<protein>
    <submittedName>
        <fullName evidence="2">Uncharacterized protein</fullName>
    </submittedName>
</protein>
<dbReference type="AlphaFoldDB" id="A0AAD6YH12"/>
<name>A0AAD6YH12_9AGAR</name>
<keyword evidence="3" id="KW-1185">Reference proteome</keyword>
<gene>
    <name evidence="2" type="ORF">GGX14DRAFT_393322</name>
</gene>
<feature type="region of interest" description="Disordered" evidence="1">
    <location>
        <begin position="34"/>
        <end position="68"/>
    </location>
</feature>